<dbReference type="EMBL" id="MU266357">
    <property type="protein sequence ID" value="KAH7928052.1"/>
    <property type="molecule type" value="Genomic_DNA"/>
</dbReference>
<keyword evidence="2" id="KW-1185">Reference proteome</keyword>
<protein>
    <submittedName>
        <fullName evidence="1">Kinase-like protein</fullName>
    </submittedName>
</protein>
<evidence type="ECO:0000313" key="1">
    <source>
        <dbReference type="EMBL" id="KAH7928052.1"/>
    </source>
</evidence>
<reference evidence="1" key="1">
    <citation type="journal article" date="2021" name="New Phytol.">
        <title>Evolutionary innovations through gain and loss of genes in the ectomycorrhizal Boletales.</title>
        <authorList>
            <person name="Wu G."/>
            <person name="Miyauchi S."/>
            <person name="Morin E."/>
            <person name="Kuo A."/>
            <person name="Drula E."/>
            <person name="Varga T."/>
            <person name="Kohler A."/>
            <person name="Feng B."/>
            <person name="Cao Y."/>
            <person name="Lipzen A."/>
            <person name="Daum C."/>
            <person name="Hundley H."/>
            <person name="Pangilinan J."/>
            <person name="Johnson J."/>
            <person name="Barry K."/>
            <person name="LaButti K."/>
            <person name="Ng V."/>
            <person name="Ahrendt S."/>
            <person name="Min B."/>
            <person name="Choi I.G."/>
            <person name="Park H."/>
            <person name="Plett J.M."/>
            <person name="Magnuson J."/>
            <person name="Spatafora J.W."/>
            <person name="Nagy L.G."/>
            <person name="Henrissat B."/>
            <person name="Grigoriev I.V."/>
            <person name="Yang Z.L."/>
            <person name="Xu J."/>
            <person name="Martin F.M."/>
        </authorList>
    </citation>
    <scope>NUCLEOTIDE SEQUENCE</scope>
    <source>
        <strain evidence="1">KUC20120723A-06</strain>
    </source>
</reference>
<gene>
    <name evidence="1" type="ORF">BV22DRAFT_1126821</name>
</gene>
<proteinExistence type="predicted"/>
<name>A0ACB8BT83_9AGAM</name>
<evidence type="ECO:0000313" key="2">
    <source>
        <dbReference type="Proteomes" id="UP000790709"/>
    </source>
</evidence>
<organism evidence="1 2">
    <name type="scientific">Leucogyrophana mollusca</name>
    <dbReference type="NCBI Taxonomy" id="85980"/>
    <lineage>
        <taxon>Eukaryota</taxon>
        <taxon>Fungi</taxon>
        <taxon>Dikarya</taxon>
        <taxon>Basidiomycota</taxon>
        <taxon>Agaricomycotina</taxon>
        <taxon>Agaricomycetes</taxon>
        <taxon>Agaricomycetidae</taxon>
        <taxon>Boletales</taxon>
        <taxon>Boletales incertae sedis</taxon>
        <taxon>Leucogyrophana</taxon>
    </lineage>
</organism>
<comment type="caution">
    <text evidence="1">The sequence shown here is derived from an EMBL/GenBank/DDBJ whole genome shotgun (WGS) entry which is preliminary data.</text>
</comment>
<accession>A0ACB8BT83</accession>
<sequence length="318" mass="35569">MQQPDPFQPPDLTAQITRSEEYASNTGGFADVWKGIWNTEEHGSVKVAIKALRPQAENDQERRKKNRVGIRIKPFVIFKSALNDSQRLRRELRVWKGLRHPNIVPLLGVTSGFGPYTAMVCPWMEHGTLGHYLENSALTQRQRYQLLYEAAQGLSYLHMITFPGPIIHGDLTASNILIDSDRRACLADFGLSTILLEHQSLSYFTSALGGAVRYTAPEMFPVPDNADNAAPTPKPTKQSDVYSFGSIMFQVLSGKIPYPYISSESSVLLALSKGIRPHREPGISDASWEFVGRCWQADGGLRPTTEQAVGFVDYHRFM</sequence>
<dbReference type="Proteomes" id="UP000790709">
    <property type="component" value="Unassembled WGS sequence"/>
</dbReference>